<dbReference type="Gene3D" id="3.30.2000.30">
    <property type="match status" value="1"/>
</dbReference>
<comment type="caution">
    <text evidence="1">The sequence shown here is derived from an EMBL/GenBank/DDBJ whole genome shotgun (WGS) entry which is preliminary data.</text>
</comment>
<reference evidence="1 2" key="1">
    <citation type="submission" date="2020-04" db="EMBL/GenBank/DDBJ databases">
        <title>Donghicola sp., a member of the Rhodobacteraceae family isolated from mangrove forest in Thailand.</title>
        <authorList>
            <person name="Charoenyingcharoen P."/>
            <person name="Yukphan P."/>
        </authorList>
    </citation>
    <scope>NUCLEOTIDE SEQUENCE [LARGE SCALE GENOMIC DNA]</scope>
    <source>
        <strain evidence="1 2">C2-DW-16</strain>
    </source>
</reference>
<sequence>MSYVMAAALQTALYDRLAGDAPMAALIGDAVFDAVPAGTLPETYVLLGSEDVRDLSDRETRAALHDFSVSVVSTASGFLTAKLVAAAIGRALETGDLALSEGRVVWLKFQKAQAKRTDTHRQIDLRYRAHVSAE</sequence>
<name>A0ABX2PGQ4_9RHOB</name>
<evidence type="ECO:0000313" key="1">
    <source>
        <dbReference type="EMBL" id="NVO27769.1"/>
    </source>
</evidence>
<keyword evidence="2" id="KW-1185">Reference proteome</keyword>
<dbReference type="Pfam" id="PF11367">
    <property type="entry name" value="Tail_completion_gp17"/>
    <property type="match status" value="1"/>
</dbReference>
<dbReference type="InterPro" id="IPR053745">
    <property type="entry name" value="Viral_Tail_Comp_sf"/>
</dbReference>
<gene>
    <name evidence="1" type="ORF">HJ526_10085</name>
</gene>
<proteinExistence type="predicted"/>
<evidence type="ECO:0000313" key="2">
    <source>
        <dbReference type="Proteomes" id="UP000523601"/>
    </source>
</evidence>
<protein>
    <submittedName>
        <fullName evidence="1">DUF3168 domain-containing protein</fullName>
    </submittedName>
</protein>
<dbReference type="RefSeq" id="WP_176854176.1">
    <property type="nucleotide sequence ID" value="NZ_JABCJD010000004.1"/>
</dbReference>
<accession>A0ABX2PGQ4</accession>
<dbReference type="InterPro" id="IPR021508">
    <property type="entry name" value="Gp17-like"/>
</dbReference>
<dbReference type="Proteomes" id="UP000523601">
    <property type="component" value="Unassembled WGS sequence"/>
</dbReference>
<dbReference type="EMBL" id="JABCJD010000004">
    <property type="protein sequence ID" value="NVO27769.1"/>
    <property type="molecule type" value="Genomic_DNA"/>
</dbReference>
<organism evidence="1 2">
    <name type="scientific">Donghicola mangrovi</name>
    <dbReference type="NCBI Taxonomy" id="2729614"/>
    <lineage>
        <taxon>Bacteria</taxon>
        <taxon>Pseudomonadati</taxon>
        <taxon>Pseudomonadota</taxon>
        <taxon>Alphaproteobacteria</taxon>
        <taxon>Rhodobacterales</taxon>
        <taxon>Roseobacteraceae</taxon>
        <taxon>Donghicola</taxon>
    </lineage>
</organism>